<organism evidence="2 3">
    <name type="scientific">Candidatus Chazhemtobacterium aquaticus</name>
    <dbReference type="NCBI Taxonomy" id="2715735"/>
    <lineage>
        <taxon>Bacteria</taxon>
        <taxon>Candidatus Chazhemtobacteraceae</taxon>
        <taxon>Candidatus Chazhemtobacterium</taxon>
    </lineage>
</organism>
<evidence type="ECO:0000256" key="1">
    <source>
        <dbReference type="SAM" id="MobiDB-lite"/>
    </source>
</evidence>
<evidence type="ECO:0000313" key="2">
    <source>
        <dbReference type="EMBL" id="QHO63738.1"/>
    </source>
</evidence>
<proteinExistence type="predicted"/>
<evidence type="ECO:0000313" key="3">
    <source>
        <dbReference type="Proteomes" id="UP000463983"/>
    </source>
</evidence>
<sequence length="62" mass="6679">MAKNAHGEKLCRCGVPLRWHPAGCPSAKDLPKVLAKIEKERQAREAQEAARTTVPEAAAATD</sequence>
<name>A0A857NI65_9BACT</name>
<dbReference type="Proteomes" id="UP000463983">
    <property type="component" value="Chromosome"/>
</dbReference>
<dbReference type="EMBL" id="CP047901">
    <property type="protein sequence ID" value="QHO63738.1"/>
    <property type="molecule type" value="Genomic_DNA"/>
</dbReference>
<feature type="region of interest" description="Disordered" evidence="1">
    <location>
        <begin position="39"/>
        <end position="62"/>
    </location>
</feature>
<keyword evidence="3" id="KW-1185">Reference proteome</keyword>
<feature type="compositionally biased region" description="Low complexity" evidence="1">
    <location>
        <begin position="49"/>
        <end position="62"/>
    </location>
</feature>
<dbReference type="AlphaFoldDB" id="A0A857NI65"/>
<accession>A0A857NI65</accession>
<protein>
    <submittedName>
        <fullName evidence="2">Uncharacterized protein</fullName>
    </submittedName>
</protein>
<feature type="compositionally biased region" description="Basic and acidic residues" evidence="1">
    <location>
        <begin position="39"/>
        <end position="48"/>
    </location>
</feature>
<dbReference type="KEGG" id="caqa:MICH65_0757"/>
<gene>
    <name evidence="2" type="ORF">MICH65_0757</name>
</gene>
<reference evidence="3" key="1">
    <citation type="journal article" date="2020" name="Microorganisms">
        <title>Complete Genome of a Member of a New Bacterial Lineage in the Microgenomates Group Reveals an Unusual Nucleotide Composition Disparity Between Two Strands of DNA and Limited Metabolic Potential.</title>
        <authorList>
            <person name="Kadnikov V.V."/>
            <person name="Mardanov A.V."/>
            <person name="Beletsky A.V."/>
            <person name="Karnachuk O.V."/>
            <person name="Ravin N.V."/>
        </authorList>
    </citation>
    <scope>NUCLEOTIDE SEQUENCE [LARGE SCALE GENOMIC DNA]</scope>
</reference>